<dbReference type="InterPro" id="IPR045003">
    <property type="entry name" value="FLA_A"/>
</dbReference>
<accession>A0A835Q865</accession>
<dbReference type="OrthoDB" id="286301at2759"/>
<keyword evidence="8" id="KW-1133">Transmembrane helix</keyword>
<keyword evidence="4" id="KW-0325">Glycoprotein</keyword>
<feature type="transmembrane region" description="Helical" evidence="8">
    <location>
        <begin position="66"/>
        <end position="85"/>
    </location>
</feature>
<comment type="caution">
    <text evidence="10">The sequence shown here is derived from an EMBL/GenBank/DDBJ whole genome shotgun (WGS) entry which is preliminary data.</text>
</comment>
<keyword evidence="12" id="KW-1185">Reference proteome</keyword>
<dbReference type="Proteomes" id="UP000636800">
    <property type="component" value="Unassembled WGS sequence"/>
</dbReference>
<dbReference type="PANTHER" id="PTHR32077:SF65">
    <property type="entry name" value="FASCICLIN-LIKE ARABINOGALACTAN PROTEIN 11"/>
    <property type="match status" value="1"/>
</dbReference>
<evidence type="ECO:0000313" key="12">
    <source>
        <dbReference type="Proteomes" id="UP000636800"/>
    </source>
</evidence>
<evidence type="ECO:0000256" key="1">
    <source>
        <dbReference type="ARBA" id="ARBA00004609"/>
    </source>
</evidence>
<comment type="subcellular location">
    <subcellularLocation>
        <location evidence="1">Cell membrane</location>
        <topology evidence="1">Lipid-anchor</topology>
        <topology evidence="1">GPI-anchor</topology>
    </subcellularLocation>
</comment>
<evidence type="ECO:0000256" key="5">
    <source>
        <dbReference type="ARBA" id="ARBA00022729"/>
    </source>
</evidence>
<dbReference type="GO" id="GO:0098552">
    <property type="term" value="C:side of membrane"/>
    <property type="evidence" value="ECO:0007669"/>
    <property type="project" value="UniProtKB-KW"/>
</dbReference>
<dbReference type="Gene3D" id="2.30.180.10">
    <property type="entry name" value="FAS1 domain"/>
    <property type="match status" value="1"/>
</dbReference>
<evidence type="ECO:0000256" key="3">
    <source>
        <dbReference type="ARBA" id="ARBA00022475"/>
    </source>
</evidence>
<dbReference type="SUPFAM" id="SSF82153">
    <property type="entry name" value="FAS1 domain"/>
    <property type="match status" value="1"/>
</dbReference>
<evidence type="ECO:0000313" key="13">
    <source>
        <dbReference type="Proteomes" id="UP000639772"/>
    </source>
</evidence>
<keyword evidence="5" id="KW-0732">Signal</keyword>
<evidence type="ECO:0000259" key="9">
    <source>
        <dbReference type="PROSITE" id="PS50213"/>
    </source>
</evidence>
<evidence type="ECO:0000256" key="6">
    <source>
        <dbReference type="ARBA" id="ARBA00023136"/>
    </source>
</evidence>
<evidence type="ECO:0000313" key="10">
    <source>
        <dbReference type="EMBL" id="KAG0466528.1"/>
    </source>
</evidence>
<feature type="domain" description="FAS1" evidence="9">
    <location>
        <begin position="96"/>
        <end position="187"/>
    </location>
</feature>
<proteinExistence type="inferred from homology"/>
<dbReference type="InterPro" id="IPR000782">
    <property type="entry name" value="FAS1_domain"/>
</dbReference>
<protein>
    <recommendedName>
        <fullName evidence="9">FAS1 domain-containing protein</fullName>
    </recommendedName>
</protein>
<keyword evidence="4" id="KW-0449">Lipoprotein</keyword>
<dbReference type="EMBL" id="JADCNM010000009">
    <property type="protein sequence ID" value="KAG0468175.1"/>
    <property type="molecule type" value="Genomic_DNA"/>
</dbReference>
<keyword evidence="4" id="KW-0336">GPI-anchor</keyword>
<dbReference type="Proteomes" id="UP000639772">
    <property type="component" value="Chromosome 9"/>
</dbReference>
<gene>
    <name evidence="11" type="ORF">HPP92_017503</name>
    <name evidence="10" type="ORF">HPP92_018108</name>
</gene>
<keyword evidence="6 8" id="KW-0472">Membrane</keyword>
<evidence type="ECO:0000256" key="8">
    <source>
        <dbReference type="SAM" id="Phobius"/>
    </source>
</evidence>
<reference evidence="12 13" key="1">
    <citation type="journal article" date="2020" name="Nat. Food">
        <title>A phased Vanilla planifolia genome enables genetic improvement of flavour and production.</title>
        <authorList>
            <person name="Hasing T."/>
            <person name="Tang H."/>
            <person name="Brym M."/>
            <person name="Khazi F."/>
            <person name="Huang T."/>
            <person name="Chambers A.H."/>
        </authorList>
    </citation>
    <scope>NUCLEOTIDE SEQUENCE [LARGE SCALE GENOMIC DNA]</scope>
    <source>
        <tissue evidence="10">Leaf</tissue>
    </source>
</reference>
<keyword evidence="3" id="KW-1003">Cell membrane</keyword>
<evidence type="ECO:0000313" key="11">
    <source>
        <dbReference type="EMBL" id="KAG0468175.1"/>
    </source>
</evidence>
<organism evidence="10 12">
    <name type="scientific">Vanilla planifolia</name>
    <name type="common">Vanilla</name>
    <dbReference type="NCBI Taxonomy" id="51239"/>
    <lineage>
        <taxon>Eukaryota</taxon>
        <taxon>Viridiplantae</taxon>
        <taxon>Streptophyta</taxon>
        <taxon>Embryophyta</taxon>
        <taxon>Tracheophyta</taxon>
        <taxon>Spermatophyta</taxon>
        <taxon>Magnoliopsida</taxon>
        <taxon>Liliopsida</taxon>
        <taxon>Asparagales</taxon>
        <taxon>Orchidaceae</taxon>
        <taxon>Vanilloideae</taxon>
        <taxon>Vanilleae</taxon>
        <taxon>Vanilla</taxon>
    </lineage>
</organism>
<dbReference type="PROSITE" id="PS50213">
    <property type="entry name" value="FAS1"/>
    <property type="match status" value="1"/>
</dbReference>
<evidence type="ECO:0000256" key="7">
    <source>
        <dbReference type="ARBA" id="ARBA00024686"/>
    </source>
</evidence>
<dbReference type="Pfam" id="PF02469">
    <property type="entry name" value="Fasciclin"/>
    <property type="match status" value="1"/>
</dbReference>
<dbReference type="GO" id="GO:0009834">
    <property type="term" value="P:plant-type secondary cell wall biogenesis"/>
    <property type="evidence" value="ECO:0007669"/>
    <property type="project" value="TreeGrafter"/>
</dbReference>
<dbReference type="GO" id="GO:0005886">
    <property type="term" value="C:plasma membrane"/>
    <property type="evidence" value="ECO:0007669"/>
    <property type="project" value="UniProtKB-SubCell"/>
</dbReference>
<dbReference type="InterPro" id="IPR036378">
    <property type="entry name" value="FAS1_dom_sf"/>
</dbReference>
<keyword evidence="8" id="KW-0812">Transmembrane</keyword>
<sequence length="187" mass="20214">MIPASVQIQWPTQQAINLVETSYSSLMLIDAPPTILPCPHSSSPSCISAALANKCMRKERMVGFPAHYPTFMFLLILSFTAQAAGQPAPAPAPSPPPNITAVLEKGGQFQMLIRLLKTTQIDERINSQLNNSNAGLTLFAPSDAAFSSLSPGTLNGLSREQQTTLLQFHVIPTLITISEFQTVRNPL</sequence>
<dbReference type="PANTHER" id="PTHR32077">
    <property type="entry name" value="FASCICLIN-LIKE ARABINOGALACTAN PROTEIN"/>
    <property type="match status" value="1"/>
</dbReference>
<evidence type="ECO:0000256" key="4">
    <source>
        <dbReference type="ARBA" id="ARBA00022622"/>
    </source>
</evidence>
<dbReference type="AlphaFoldDB" id="A0A835Q865"/>
<comment type="similarity">
    <text evidence="2">Belongs to the fasciclin-like AGP family.</text>
</comment>
<evidence type="ECO:0000256" key="2">
    <source>
        <dbReference type="ARBA" id="ARBA00007843"/>
    </source>
</evidence>
<dbReference type="EMBL" id="JADCNL010000009">
    <property type="protein sequence ID" value="KAG0466528.1"/>
    <property type="molecule type" value="Genomic_DNA"/>
</dbReference>
<name>A0A835Q865_VANPL</name>
<comment type="function">
    <text evidence="7">May be a cell surface adhesion protein.</text>
</comment>